<protein>
    <submittedName>
        <fullName evidence="2">Uncharacterized protein</fullName>
    </submittedName>
</protein>
<feature type="transmembrane region" description="Helical" evidence="1">
    <location>
        <begin position="21"/>
        <end position="40"/>
    </location>
</feature>
<accession>A0A9D2GBI1</accession>
<keyword evidence="1" id="KW-1133">Transmembrane helix</keyword>
<name>A0A9D2GBI1_9FIRM</name>
<reference evidence="2" key="2">
    <citation type="submission" date="2021-04" db="EMBL/GenBank/DDBJ databases">
        <authorList>
            <person name="Gilroy R."/>
        </authorList>
    </citation>
    <scope>NUCLEOTIDE SEQUENCE</scope>
    <source>
        <strain evidence="2">CHK196-3914</strain>
    </source>
</reference>
<comment type="caution">
    <text evidence="2">The sequence shown here is derived from an EMBL/GenBank/DDBJ whole genome shotgun (WGS) entry which is preliminary data.</text>
</comment>
<dbReference type="EMBL" id="DXAY01000259">
    <property type="protein sequence ID" value="HIZ75775.1"/>
    <property type="molecule type" value="Genomic_DNA"/>
</dbReference>
<gene>
    <name evidence="2" type="ORF">H9723_11140</name>
</gene>
<keyword evidence="1" id="KW-0812">Transmembrane</keyword>
<proteinExistence type="predicted"/>
<reference evidence="2" key="1">
    <citation type="journal article" date="2021" name="PeerJ">
        <title>Extensive microbial diversity within the chicken gut microbiome revealed by metagenomics and culture.</title>
        <authorList>
            <person name="Gilroy R."/>
            <person name="Ravi A."/>
            <person name="Getino M."/>
            <person name="Pursley I."/>
            <person name="Horton D.L."/>
            <person name="Alikhan N.F."/>
            <person name="Baker D."/>
            <person name="Gharbi K."/>
            <person name="Hall N."/>
            <person name="Watson M."/>
            <person name="Adriaenssens E.M."/>
            <person name="Foster-Nyarko E."/>
            <person name="Jarju S."/>
            <person name="Secka A."/>
            <person name="Antonio M."/>
            <person name="Oren A."/>
            <person name="Chaudhuri R.R."/>
            <person name="La Ragione R."/>
            <person name="Hildebrand F."/>
            <person name="Pallen M.J."/>
        </authorList>
    </citation>
    <scope>NUCLEOTIDE SEQUENCE</scope>
    <source>
        <strain evidence="2">CHK196-3914</strain>
    </source>
</reference>
<evidence type="ECO:0000313" key="3">
    <source>
        <dbReference type="Proteomes" id="UP000824116"/>
    </source>
</evidence>
<sequence>MGKPIIKMTAGVISYLFKYRPYITVWIVCFIGAGICESVKDHDIGGLIACTLFAFATLIIKRILLMISRIGVHNRYDEKLLGIAPKGRFMNHMYNYMAK</sequence>
<keyword evidence="1" id="KW-0472">Membrane</keyword>
<organism evidence="2 3">
    <name type="scientific">Candidatus Mediterraneibacter stercoravium</name>
    <dbReference type="NCBI Taxonomy" id="2838685"/>
    <lineage>
        <taxon>Bacteria</taxon>
        <taxon>Bacillati</taxon>
        <taxon>Bacillota</taxon>
        <taxon>Clostridia</taxon>
        <taxon>Lachnospirales</taxon>
        <taxon>Lachnospiraceae</taxon>
        <taxon>Mediterraneibacter</taxon>
    </lineage>
</organism>
<dbReference type="AlphaFoldDB" id="A0A9D2GBI1"/>
<feature type="transmembrane region" description="Helical" evidence="1">
    <location>
        <begin position="46"/>
        <end position="65"/>
    </location>
</feature>
<dbReference type="Proteomes" id="UP000824116">
    <property type="component" value="Unassembled WGS sequence"/>
</dbReference>
<evidence type="ECO:0000256" key="1">
    <source>
        <dbReference type="SAM" id="Phobius"/>
    </source>
</evidence>
<evidence type="ECO:0000313" key="2">
    <source>
        <dbReference type="EMBL" id="HIZ75775.1"/>
    </source>
</evidence>